<dbReference type="Pfam" id="PF07495">
    <property type="entry name" value="Y_Y_Y"/>
    <property type="match status" value="1"/>
</dbReference>
<dbReference type="PROSITE" id="PS50109">
    <property type="entry name" value="HIS_KIN"/>
    <property type="match status" value="1"/>
</dbReference>
<name>A0A2T0S5B8_9BACT</name>
<dbReference type="GO" id="GO:0003700">
    <property type="term" value="F:DNA-binding transcription factor activity"/>
    <property type="evidence" value="ECO:0007669"/>
    <property type="project" value="InterPro"/>
</dbReference>
<dbReference type="EC" id="2.7.13.3" evidence="2"/>
<keyword evidence="5 13" id="KW-0418">Kinase</keyword>
<dbReference type="InterPro" id="IPR011006">
    <property type="entry name" value="CheY-like_superfamily"/>
</dbReference>
<comment type="catalytic activity">
    <reaction evidence="1">
        <text>ATP + protein L-histidine = ADP + protein N-phospho-L-histidine.</text>
        <dbReference type="EC" id="2.7.13.3"/>
    </reaction>
</comment>
<dbReference type="CDD" id="cd00075">
    <property type="entry name" value="HATPase"/>
    <property type="match status" value="1"/>
</dbReference>
<dbReference type="PROSITE" id="PS50110">
    <property type="entry name" value="RESPONSE_REGULATORY"/>
    <property type="match status" value="1"/>
</dbReference>
<dbReference type="SUPFAM" id="SSF63829">
    <property type="entry name" value="Calcium-dependent phosphotriesterase"/>
    <property type="match status" value="3"/>
</dbReference>
<evidence type="ECO:0000313" key="13">
    <source>
        <dbReference type="EMBL" id="PRY28616.1"/>
    </source>
</evidence>
<dbReference type="InterPro" id="IPR003594">
    <property type="entry name" value="HATPase_dom"/>
</dbReference>
<evidence type="ECO:0000256" key="5">
    <source>
        <dbReference type="ARBA" id="ARBA00022777"/>
    </source>
</evidence>
<dbReference type="Gene3D" id="1.10.287.130">
    <property type="match status" value="1"/>
</dbReference>
<proteinExistence type="predicted"/>
<accession>A0A2T0S5B8</accession>
<dbReference type="Gene3D" id="1.10.10.60">
    <property type="entry name" value="Homeodomain-like"/>
    <property type="match status" value="1"/>
</dbReference>
<dbReference type="InterPro" id="IPR009057">
    <property type="entry name" value="Homeodomain-like_sf"/>
</dbReference>
<dbReference type="SUPFAM" id="SSF46689">
    <property type="entry name" value="Homeodomain-like"/>
    <property type="match status" value="1"/>
</dbReference>
<evidence type="ECO:0000256" key="4">
    <source>
        <dbReference type="ARBA" id="ARBA00022679"/>
    </source>
</evidence>
<dbReference type="Proteomes" id="UP000238375">
    <property type="component" value="Unassembled WGS sequence"/>
</dbReference>
<evidence type="ECO:0000256" key="1">
    <source>
        <dbReference type="ARBA" id="ARBA00000085"/>
    </source>
</evidence>
<dbReference type="PRINTS" id="PR00344">
    <property type="entry name" value="BCTRLSENSOR"/>
</dbReference>
<dbReference type="SMART" id="SM00387">
    <property type="entry name" value="HATPase_c"/>
    <property type="match status" value="1"/>
</dbReference>
<evidence type="ECO:0000259" key="11">
    <source>
        <dbReference type="PROSITE" id="PS50109"/>
    </source>
</evidence>
<dbReference type="Gene3D" id="3.30.565.10">
    <property type="entry name" value="Histidine kinase-like ATPase, C-terminal domain"/>
    <property type="match status" value="1"/>
</dbReference>
<dbReference type="Gene3D" id="2.130.10.10">
    <property type="entry name" value="YVTN repeat-like/Quinoprotein amine dehydrogenase"/>
    <property type="match status" value="3"/>
</dbReference>
<dbReference type="Gene3D" id="3.40.50.2300">
    <property type="match status" value="1"/>
</dbReference>
<dbReference type="InterPro" id="IPR013783">
    <property type="entry name" value="Ig-like_fold"/>
</dbReference>
<feature type="domain" description="Histidine kinase" evidence="11">
    <location>
        <begin position="840"/>
        <end position="1057"/>
    </location>
</feature>
<evidence type="ECO:0000256" key="2">
    <source>
        <dbReference type="ARBA" id="ARBA00012438"/>
    </source>
</evidence>
<dbReference type="SUPFAM" id="SSF47384">
    <property type="entry name" value="Homodimeric domain of signal transducing histidine kinase"/>
    <property type="match status" value="1"/>
</dbReference>
<comment type="caution">
    <text evidence="13">The sequence shown here is derived from an EMBL/GenBank/DDBJ whole genome shotgun (WGS) entry which is preliminary data.</text>
</comment>
<dbReference type="PANTHER" id="PTHR43547:SF2">
    <property type="entry name" value="HYBRID SIGNAL TRANSDUCTION HISTIDINE KINASE C"/>
    <property type="match status" value="1"/>
</dbReference>
<dbReference type="Pfam" id="PF00512">
    <property type="entry name" value="HisKA"/>
    <property type="match status" value="1"/>
</dbReference>
<dbReference type="FunFam" id="1.10.287.130:FF:000045">
    <property type="entry name" value="Two-component system sensor histidine kinase/response regulator"/>
    <property type="match status" value="1"/>
</dbReference>
<dbReference type="CDD" id="cd17574">
    <property type="entry name" value="REC_OmpR"/>
    <property type="match status" value="1"/>
</dbReference>
<dbReference type="InterPro" id="IPR015943">
    <property type="entry name" value="WD40/YVTN_repeat-like_dom_sf"/>
</dbReference>
<dbReference type="SMART" id="SM00388">
    <property type="entry name" value="HisKA"/>
    <property type="match status" value="1"/>
</dbReference>
<keyword evidence="3 8" id="KW-0597">Phosphoprotein</keyword>
<dbReference type="EMBL" id="PVTE01000028">
    <property type="protein sequence ID" value="PRY28616.1"/>
    <property type="molecule type" value="Genomic_DNA"/>
</dbReference>
<keyword evidence="9" id="KW-1133">Transmembrane helix</keyword>
<dbReference type="InterPro" id="IPR036890">
    <property type="entry name" value="HATPase_C_sf"/>
</dbReference>
<dbReference type="PROSITE" id="PS01124">
    <property type="entry name" value="HTH_ARAC_FAMILY_2"/>
    <property type="match status" value="1"/>
</dbReference>
<keyword evidence="9" id="KW-0472">Membrane</keyword>
<dbReference type="SUPFAM" id="SSF52172">
    <property type="entry name" value="CheY-like"/>
    <property type="match status" value="1"/>
</dbReference>
<evidence type="ECO:0000259" key="12">
    <source>
        <dbReference type="PROSITE" id="PS50110"/>
    </source>
</evidence>
<dbReference type="SUPFAM" id="SSF55874">
    <property type="entry name" value="ATPase domain of HSP90 chaperone/DNA topoisomerase II/histidine kinase"/>
    <property type="match status" value="1"/>
</dbReference>
<evidence type="ECO:0000256" key="8">
    <source>
        <dbReference type="PROSITE-ProRule" id="PRU00169"/>
    </source>
</evidence>
<dbReference type="InterPro" id="IPR003661">
    <property type="entry name" value="HisK_dim/P_dom"/>
</dbReference>
<dbReference type="SMART" id="SM00342">
    <property type="entry name" value="HTH_ARAC"/>
    <property type="match status" value="1"/>
</dbReference>
<dbReference type="Pfam" id="PF12833">
    <property type="entry name" value="HTH_18"/>
    <property type="match status" value="1"/>
</dbReference>
<protein>
    <recommendedName>
        <fullName evidence="2">histidine kinase</fullName>
        <ecNumber evidence="2">2.7.13.3</ecNumber>
    </recommendedName>
</protein>
<evidence type="ECO:0000256" key="7">
    <source>
        <dbReference type="ARBA" id="ARBA00023163"/>
    </source>
</evidence>
<dbReference type="FunFam" id="3.30.565.10:FF:000006">
    <property type="entry name" value="Sensor histidine kinase WalK"/>
    <property type="match status" value="1"/>
</dbReference>
<keyword evidence="14" id="KW-1185">Reference proteome</keyword>
<evidence type="ECO:0000256" key="3">
    <source>
        <dbReference type="ARBA" id="ARBA00022553"/>
    </source>
</evidence>
<keyword evidence="7" id="KW-0804">Transcription</keyword>
<dbReference type="Pfam" id="PF02518">
    <property type="entry name" value="HATPase_c"/>
    <property type="match status" value="1"/>
</dbReference>
<evidence type="ECO:0000313" key="14">
    <source>
        <dbReference type="Proteomes" id="UP000238375"/>
    </source>
</evidence>
<evidence type="ECO:0000256" key="9">
    <source>
        <dbReference type="SAM" id="Phobius"/>
    </source>
</evidence>
<dbReference type="InterPro" id="IPR005467">
    <property type="entry name" value="His_kinase_dom"/>
</dbReference>
<evidence type="ECO:0000256" key="6">
    <source>
        <dbReference type="ARBA" id="ARBA00023015"/>
    </source>
</evidence>
<dbReference type="CDD" id="cd00146">
    <property type="entry name" value="PKD"/>
    <property type="match status" value="1"/>
</dbReference>
<dbReference type="Gene3D" id="2.60.40.10">
    <property type="entry name" value="Immunoglobulins"/>
    <property type="match status" value="1"/>
</dbReference>
<dbReference type="InterPro" id="IPR018060">
    <property type="entry name" value="HTH_AraC"/>
</dbReference>
<dbReference type="InterPro" id="IPR011110">
    <property type="entry name" value="Reg_prop"/>
</dbReference>
<dbReference type="Pfam" id="PF07494">
    <property type="entry name" value="Reg_prop"/>
    <property type="match status" value="5"/>
</dbReference>
<dbReference type="OrthoDB" id="9797097at2"/>
<dbReference type="GO" id="GO:0043565">
    <property type="term" value="F:sequence-specific DNA binding"/>
    <property type="evidence" value="ECO:0007669"/>
    <property type="project" value="InterPro"/>
</dbReference>
<dbReference type="InterPro" id="IPR011123">
    <property type="entry name" value="Y_Y_Y"/>
</dbReference>
<keyword evidence="4" id="KW-0808">Transferase</keyword>
<organism evidence="13 14">
    <name type="scientific">Spirosoma oryzae</name>
    <dbReference type="NCBI Taxonomy" id="1469603"/>
    <lineage>
        <taxon>Bacteria</taxon>
        <taxon>Pseudomonadati</taxon>
        <taxon>Bacteroidota</taxon>
        <taxon>Cytophagia</taxon>
        <taxon>Cytophagales</taxon>
        <taxon>Cytophagaceae</taxon>
        <taxon>Spirosoma</taxon>
    </lineage>
</organism>
<dbReference type="InterPro" id="IPR004358">
    <property type="entry name" value="Sig_transdc_His_kin-like_C"/>
</dbReference>
<dbReference type="SMART" id="SM00448">
    <property type="entry name" value="REC"/>
    <property type="match status" value="1"/>
</dbReference>
<dbReference type="Pfam" id="PF00072">
    <property type="entry name" value="Response_reg"/>
    <property type="match status" value="1"/>
</dbReference>
<feature type="domain" description="Response regulatory" evidence="12">
    <location>
        <begin position="1085"/>
        <end position="1200"/>
    </location>
</feature>
<evidence type="ECO:0000259" key="10">
    <source>
        <dbReference type="PROSITE" id="PS01124"/>
    </source>
</evidence>
<dbReference type="GO" id="GO:0000155">
    <property type="term" value="F:phosphorelay sensor kinase activity"/>
    <property type="evidence" value="ECO:0007669"/>
    <property type="project" value="InterPro"/>
</dbReference>
<sequence length="1340" mass="150708">MSIVNEVTFWVRYSIRRYALSGANRWFAVLLLLPALVNAQSPKLSLTHLSVENGLSNATINCIIQDKRGFMWFATNDGLNRYDGHTFTIFRPDPAHPTTSFRDNRVMSVYEDRQGVLWATTAGGGLHQIDPMTGQVTAHYIPGADAGQRNNQLSTYQDERGHLWVGTWGGLVRYEPDQRHFTLYASPIPRFVVKQIVEDRQHRMWLVTNDGLYQFDPATCHYSRVPEQENDKPHPNLDYLYIDPQDPNQLWISSVGRGLFQLRLDAPSLVLQPYITRQGPLNPFLFMYALLRNQQGQLLVGSSDGLQQIDLASRQLVTYRPNPNQRDGLSSVYVQVIFIDRSGALWLGTNNGLDRQTATTALFSTYQVTPASQFTNFFENKAPALLTDEQDNLWFTNSIVLYRLNRKTNRLTTIPAKTLGSTDQQVNYISALLDDKASGLWINSSQGLYHYDQPSDRYTFYPCPIILDHTSLGPSGLIWLGGEDGFASFDPRTHRYTDYNWLLSQKNGLAQHPVQTLLASRTGDIWLALLGYGLIHFTPATGQYQTFRGQLADDVLALYEDEQGLLWAGTNQSGLQRYDPKTNQFQSFTTREGLPTNRIVSIAADTRGRLWLGTDRGLCRFEPATKGTCLFDTRDGLPSNEFLPTAVIRHHDKLIFGTVNGIVTVDPNLLTRKSNAFPVYITGVSVNNKPYPLQKELLQLSHDQNTISFDFVALTQRSPDGDRYAYRLSDLDDDWVIVGNRRFANYTNLPPGTYRFDVKAVNSDGVWSTEPASYRFVIQAPWWATGWAYMVYVIALAGLVWLGVRLYSHRLHRQQQQELDRQKLEQMQEVEQLKTRFFTNITHELRTPLTLILAPVSMLLNDLSATPHAKLLGTIQRNAQQLLNLINQLLDFARLEAQQLPLRLRQGRPDRFVADIVNAFTASALPNQAIIRYQTALTANYWYDAEKLERILTNLLANAIRYTPPTGQIRVELLPATVGIELIVADTGAGIAADQLAFIFDRFYQVPVADSDSTGPAGSGLGLSLVHELVLLHGGQITVQSEVGTGTTFRVALPYEVAPPSNVDDEDITQPMTLTDNQTGTESATLLLVEDNDEVADFVGLLLQPHYQFQRAANGAAGLQLAIDDLPDLIITDVMMPVMDGLTLVDRLKTDERTSHIPVIMLTAKASVDSRIAGLSTGADDYLTKPFNPEELLLRVRNLLQRQALLRERLRNELIADGSSADPVAPVSDPLLQRLYELIETRLDDTTLTVDQVAEQLHLSRSSVHRRVKALTGLSVTELIRSYRLRRATQWLAQGSTSSQAAYAVGFDSPAYFSKVFREQYGMTPLDYARQQTQPSNWNN</sequence>
<dbReference type="InterPro" id="IPR001789">
    <property type="entry name" value="Sig_transdc_resp-reg_receiver"/>
</dbReference>
<reference evidence="13 14" key="1">
    <citation type="submission" date="2018-03" db="EMBL/GenBank/DDBJ databases">
        <title>Genomic Encyclopedia of Archaeal and Bacterial Type Strains, Phase II (KMG-II): from individual species to whole genera.</title>
        <authorList>
            <person name="Goeker M."/>
        </authorList>
    </citation>
    <scope>NUCLEOTIDE SEQUENCE [LARGE SCALE GENOMIC DNA]</scope>
    <source>
        <strain evidence="13 14">DSM 28354</strain>
    </source>
</reference>
<feature type="domain" description="HTH araC/xylS-type" evidence="10">
    <location>
        <begin position="1233"/>
        <end position="1331"/>
    </location>
</feature>
<keyword evidence="9" id="KW-0812">Transmembrane</keyword>
<dbReference type="InterPro" id="IPR036097">
    <property type="entry name" value="HisK_dim/P_sf"/>
</dbReference>
<feature type="modified residue" description="4-aspartylphosphate" evidence="8">
    <location>
        <position position="1133"/>
    </location>
</feature>
<gene>
    <name evidence="13" type="ORF">CLV58_12833</name>
</gene>
<dbReference type="CDD" id="cd00082">
    <property type="entry name" value="HisKA"/>
    <property type="match status" value="1"/>
</dbReference>
<dbReference type="PANTHER" id="PTHR43547">
    <property type="entry name" value="TWO-COMPONENT HISTIDINE KINASE"/>
    <property type="match status" value="1"/>
</dbReference>
<keyword evidence="6" id="KW-0805">Transcription regulation</keyword>
<feature type="transmembrane region" description="Helical" evidence="9">
    <location>
        <begin position="782"/>
        <end position="804"/>
    </location>
</feature>